<evidence type="ECO:0000313" key="2">
    <source>
        <dbReference type="Proteomes" id="UP000612362"/>
    </source>
</evidence>
<name>A0A8J3I0Y3_9CHLR</name>
<dbReference type="RefSeq" id="WP_220196621.1">
    <property type="nucleotide sequence ID" value="NZ_BNJF01000003.1"/>
</dbReference>
<dbReference type="AlphaFoldDB" id="A0A8J3I0Y3"/>
<dbReference type="Proteomes" id="UP000612362">
    <property type="component" value="Unassembled WGS sequence"/>
</dbReference>
<accession>A0A8J3I0Y3</accession>
<proteinExistence type="predicted"/>
<dbReference type="EMBL" id="BNJF01000003">
    <property type="protein sequence ID" value="GHO47309.1"/>
    <property type="molecule type" value="Genomic_DNA"/>
</dbReference>
<gene>
    <name evidence="1" type="ORF">KSX_54720</name>
</gene>
<reference evidence="1" key="1">
    <citation type="submission" date="2020-10" db="EMBL/GenBank/DDBJ databases">
        <title>Taxonomic study of unclassified bacteria belonging to the class Ktedonobacteria.</title>
        <authorList>
            <person name="Yabe S."/>
            <person name="Wang C.M."/>
            <person name="Zheng Y."/>
            <person name="Sakai Y."/>
            <person name="Cavaletti L."/>
            <person name="Monciardini P."/>
            <person name="Donadio S."/>
        </authorList>
    </citation>
    <scope>NUCLEOTIDE SEQUENCE</scope>
    <source>
        <strain evidence="1">SOSP1-1</strain>
    </source>
</reference>
<evidence type="ECO:0008006" key="3">
    <source>
        <dbReference type="Google" id="ProtNLM"/>
    </source>
</evidence>
<evidence type="ECO:0000313" key="1">
    <source>
        <dbReference type="EMBL" id="GHO47309.1"/>
    </source>
</evidence>
<sequence length="139" mass="15039">MDVGTGAAFRTPKVLGSATFDFSVPFHAGGIINLGQKQTADGETITLQKAVITPSAVRIFISGQQPWGKASLWATVNVAQDPKTYQVQAGSPQVDGTFLFSFPNDQLSGKHGTWILTVMERENHPGGSIRTWTFRFTVV</sequence>
<organism evidence="1 2">
    <name type="scientific">Ktedonospora formicarum</name>
    <dbReference type="NCBI Taxonomy" id="2778364"/>
    <lineage>
        <taxon>Bacteria</taxon>
        <taxon>Bacillati</taxon>
        <taxon>Chloroflexota</taxon>
        <taxon>Ktedonobacteria</taxon>
        <taxon>Ktedonobacterales</taxon>
        <taxon>Ktedonobacteraceae</taxon>
        <taxon>Ktedonospora</taxon>
    </lineage>
</organism>
<protein>
    <recommendedName>
        <fullName evidence="3">P/Homo B domain-containing protein</fullName>
    </recommendedName>
</protein>
<keyword evidence="2" id="KW-1185">Reference proteome</keyword>
<comment type="caution">
    <text evidence="1">The sequence shown here is derived from an EMBL/GenBank/DDBJ whole genome shotgun (WGS) entry which is preliminary data.</text>
</comment>